<comment type="function">
    <text evidence="2">Antitoxin component of a type II toxin-antitoxin (TA) system.</text>
</comment>
<evidence type="ECO:0000256" key="2">
    <source>
        <dbReference type="RuleBase" id="RU362080"/>
    </source>
</evidence>
<dbReference type="InterPro" id="IPR006442">
    <property type="entry name" value="Antitoxin_Phd/YefM"/>
</dbReference>
<dbReference type="KEGG" id="mgau:MGALJ_61010"/>
<organism evidence="3 4">
    <name type="scientific">Mycobacterium gallinarum</name>
    <dbReference type="NCBI Taxonomy" id="39689"/>
    <lineage>
        <taxon>Bacteria</taxon>
        <taxon>Bacillati</taxon>
        <taxon>Actinomycetota</taxon>
        <taxon>Actinomycetes</taxon>
        <taxon>Mycobacteriales</taxon>
        <taxon>Mycobacteriaceae</taxon>
        <taxon>Mycobacterium</taxon>
    </lineage>
</organism>
<dbReference type="AlphaFoldDB" id="A0A9W4FII2"/>
<evidence type="ECO:0000256" key="1">
    <source>
        <dbReference type="ARBA" id="ARBA00009981"/>
    </source>
</evidence>
<dbReference type="EMBL" id="AP022602">
    <property type="protein sequence ID" value="BBY96432.1"/>
    <property type="molecule type" value="Genomic_DNA"/>
</dbReference>
<proteinExistence type="inferred from homology"/>
<dbReference type="Gene3D" id="3.40.1620.10">
    <property type="entry name" value="YefM-like domain"/>
    <property type="match status" value="1"/>
</dbReference>
<dbReference type="SUPFAM" id="SSF143120">
    <property type="entry name" value="YefM-like"/>
    <property type="match status" value="1"/>
</dbReference>
<geneLocation type="plasmid" evidence="3 4">
    <name>pJCM6399</name>
</geneLocation>
<protein>
    <recommendedName>
        <fullName evidence="2">Antitoxin</fullName>
    </recommendedName>
</protein>
<reference evidence="3 4" key="1">
    <citation type="journal article" date="2019" name="Emerg. Microbes Infect.">
        <title>Comprehensive subspecies identification of 175 nontuberculous mycobacteria species based on 7547 genomic profiles.</title>
        <authorList>
            <person name="Matsumoto Y."/>
            <person name="Kinjo T."/>
            <person name="Motooka D."/>
            <person name="Nabeya D."/>
            <person name="Jung N."/>
            <person name="Uechi K."/>
            <person name="Horii T."/>
            <person name="Iida T."/>
            <person name="Fujita J."/>
            <person name="Nakamura S."/>
        </authorList>
    </citation>
    <scope>NUCLEOTIDE SEQUENCE [LARGE SCALE GENOMIC DNA]</scope>
    <source>
        <strain evidence="3 4">JCM 6399</strain>
        <plasmid evidence="3">pJCM6399</plasmid>
    </source>
</reference>
<dbReference type="Pfam" id="PF02604">
    <property type="entry name" value="PhdYeFM_antitox"/>
    <property type="match status" value="1"/>
</dbReference>
<name>A0A9W4FII2_9MYCO</name>
<dbReference type="Proteomes" id="UP000465785">
    <property type="component" value="Plasmid pJCM6399"/>
</dbReference>
<evidence type="ECO:0000313" key="4">
    <source>
        <dbReference type="Proteomes" id="UP000465785"/>
    </source>
</evidence>
<keyword evidence="4" id="KW-1185">Reference proteome</keyword>
<dbReference type="NCBIfam" id="TIGR01552">
    <property type="entry name" value="phd_fam"/>
    <property type="match status" value="1"/>
</dbReference>
<dbReference type="InterPro" id="IPR036165">
    <property type="entry name" value="YefM-like_sf"/>
</dbReference>
<sequence>MPTSAIVAHRAIVAGAADIPSTKRATAASAKGVISGTLIDMTVEKVSSTDAKNRLNALLADVERTGKTVIITNHGRDVARLVPATPTPRQFGQMPNLSFPQDFDEPLPDAELARWEGDESP</sequence>
<gene>
    <name evidence="3" type="ORF">MGALJ_61010</name>
</gene>
<comment type="similarity">
    <text evidence="1 2">Belongs to the phD/YefM antitoxin family.</text>
</comment>
<accession>A0A9W4FII2</accession>
<keyword evidence="3" id="KW-0614">Plasmid</keyword>
<evidence type="ECO:0000313" key="3">
    <source>
        <dbReference type="EMBL" id="BBY96432.1"/>
    </source>
</evidence>